<dbReference type="InterPro" id="IPR010375">
    <property type="entry name" value="CdAMP_rec"/>
</dbReference>
<dbReference type="Pfam" id="PF06153">
    <property type="entry name" value="CdAMP_rec"/>
    <property type="match status" value="1"/>
</dbReference>
<dbReference type="PANTHER" id="PTHR38456:SF1">
    <property type="entry name" value="CYCLIC DI-AMP RECEPTOR A"/>
    <property type="match status" value="1"/>
</dbReference>
<dbReference type="AlphaFoldDB" id="A0A809R7T5"/>
<dbReference type="Gene3D" id="3.30.70.120">
    <property type="match status" value="1"/>
</dbReference>
<dbReference type="PANTHER" id="PTHR38456">
    <property type="entry name" value="CYCLIC DI-AMP RECEPTOR A"/>
    <property type="match status" value="1"/>
</dbReference>
<dbReference type="KEGG" id="npy:NPRO_03330"/>
<accession>A0A809R7T5</accession>
<dbReference type="EMBL" id="AP021858">
    <property type="protein sequence ID" value="BBO22738.1"/>
    <property type="molecule type" value="Genomic_DNA"/>
</dbReference>
<name>A0A809R7T5_9BACT</name>
<dbReference type="Proteomes" id="UP000662873">
    <property type="component" value="Chromosome"/>
</dbReference>
<dbReference type="InterPro" id="IPR015867">
    <property type="entry name" value="N-reg_PII/ATP_PRibTrfase_C"/>
</dbReference>
<dbReference type="SUPFAM" id="SSF54913">
    <property type="entry name" value="GlnB-like"/>
    <property type="match status" value="1"/>
</dbReference>
<protein>
    <submittedName>
        <fullName evidence="1">Cyclic-di-AMP receptor</fullName>
    </submittedName>
</protein>
<dbReference type="InterPro" id="IPR011322">
    <property type="entry name" value="N-reg_PII-like_a/b"/>
</dbReference>
<keyword evidence="1" id="KW-0675">Receptor</keyword>
<proteinExistence type="predicted"/>
<gene>
    <name evidence="1" type="ORF">NPRO_03330</name>
</gene>
<organism evidence="1 2">
    <name type="scientific">Candidatus Nitrosymbiomonas proteolyticus</name>
    <dbReference type="NCBI Taxonomy" id="2608984"/>
    <lineage>
        <taxon>Bacteria</taxon>
        <taxon>Bacillati</taxon>
        <taxon>Armatimonadota</taxon>
        <taxon>Armatimonadota incertae sedis</taxon>
        <taxon>Candidatus Nitrosymbiomonas</taxon>
    </lineage>
</organism>
<sequence length="109" mass="11893">MKLVVCVVHSRDKNKVTDEMIRAGYKFTVISSTGGFLREGNTTILVGVGEEDTPALLNLIEQNCQAREQLLNVMPLEAAPTGAFLTSPVKVPVGGAVVFVLNVERFERF</sequence>
<evidence type="ECO:0000313" key="1">
    <source>
        <dbReference type="EMBL" id="BBO22738.1"/>
    </source>
</evidence>
<evidence type="ECO:0000313" key="2">
    <source>
        <dbReference type="Proteomes" id="UP000662873"/>
    </source>
</evidence>
<reference evidence="1" key="1">
    <citation type="journal article" name="DNA Res.">
        <title>The physiological potential of anammox bacteria as revealed by their core genome structure.</title>
        <authorList>
            <person name="Okubo T."/>
            <person name="Toyoda A."/>
            <person name="Fukuhara K."/>
            <person name="Uchiyama I."/>
            <person name="Harigaya Y."/>
            <person name="Kuroiwa M."/>
            <person name="Suzuki T."/>
            <person name="Murakami Y."/>
            <person name="Suwa Y."/>
            <person name="Takami H."/>
        </authorList>
    </citation>
    <scope>NUCLEOTIDE SEQUENCE</scope>
    <source>
        <strain evidence="1">317325-2</strain>
    </source>
</reference>